<dbReference type="Proteomes" id="UP000298416">
    <property type="component" value="Unassembled WGS sequence"/>
</dbReference>
<keyword evidence="4 6" id="KW-1133">Transmembrane helix</keyword>
<dbReference type="InterPro" id="IPR044991">
    <property type="entry name" value="TET_plant"/>
</dbReference>
<organism evidence="7">
    <name type="scientific">Salvia splendens</name>
    <name type="common">Scarlet sage</name>
    <dbReference type="NCBI Taxonomy" id="180675"/>
    <lineage>
        <taxon>Eukaryota</taxon>
        <taxon>Viridiplantae</taxon>
        <taxon>Streptophyta</taxon>
        <taxon>Embryophyta</taxon>
        <taxon>Tracheophyta</taxon>
        <taxon>Spermatophyta</taxon>
        <taxon>Magnoliopsida</taxon>
        <taxon>eudicotyledons</taxon>
        <taxon>Gunneridae</taxon>
        <taxon>Pentapetalae</taxon>
        <taxon>asterids</taxon>
        <taxon>lamiids</taxon>
        <taxon>Lamiales</taxon>
        <taxon>Lamiaceae</taxon>
        <taxon>Nepetoideae</taxon>
        <taxon>Mentheae</taxon>
        <taxon>Salviinae</taxon>
        <taxon>Salvia</taxon>
        <taxon>Salvia subgen. Calosphace</taxon>
        <taxon>core Calosphace</taxon>
    </lineage>
</organism>
<accession>A0A8X8W0X5</accession>
<dbReference type="InterPro" id="IPR018499">
    <property type="entry name" value="Tetraspanin/Peripherin"/>
</dbReference>
<evidence type="ECO:0008006" key="9">
    <source>
        <dbReference type="Google" id="ProtNLM"/>
    </source>
</evidence>
<comment type="similarity">
    <text evidence="2">Belongs to the tetraspanin (TM4SF) family.</text>
</comment>
<sequence length="276" mass="30226">MVRASNGMIIALNVATMAVALSAMGFSLWFHVRDGSQCQRILKTPLLVVGVALVVVAATGLVGAITGSSPVMWAYLFMLLALIVSLVVFTVFTVMVTNRGVGRAVSGQGVGDHRLGNYSKWLQRYVVNARNWDQIKSCMIDAGVCKLAANVKTGDIYTPIGKHLFFPPNLQSGCCKPPGYCGMERRNSSYWVMPKKHGPAAGEPDCKAWSNKAEEMCYGCDACKKAVLTNIRREWKMVALINMGIIVIVTVVYSIGCCDLRNNRFHYHIKSPHPHA</sequence>
<keyword evidence="3 6" id="KW-0812">Transmembrane</keyword>
<reference evidence="7" key="1">
    <citation type="submission" date="2018-01" db="EMBL/GenBank/DDBJ databases">
        <authorList>
            <person name="Mao J.F."/>
        </authorList>
    </citation>
    <scope>NUCLEOTIDE SEQUENCE</scope>
    <source>
        <strain evidence="7">Huo1</strain>
        <tissue evidence="7">Leaf</tissue>
    </source>
</reference>
<evidence type="ECO:0000256" key="3">
    <source>
        <dbReference type="ARBA" id="ARBA00022692"/>
    </source>
</evidence>
<protein>
    <recommendedName>
        <fullName evidence="9">Tetraspanin-8</fullName>
    </recommendedName>
</protein>
<evidence type="ECO:0000313" key="7">
    <source>
        <dbReference type="EMBL" id="KAG6386030.1"/>
    </source>
</evidence>
<dbReference type="AlphaFoldDB" id="A0A8X8W0X5"/>
<dbReference type="EMBL" id="PNBA02000022">
    <property type="protein sequence ID" value="KAG6386030.1"/>
    <property type="molecule type" value="Genomic_DNA"/>
</dbReference>
<dbReference type="GO" id="GO:0016020">
    <property type="term" value="C:membrane"/>
    <property type="evidence" value="ECO:0007669"/>
    <property type="project" value="UniProtKB-SubCell"/>
</dbReference>
<name>A0A8X8W0X5_SALSN</name>
<dbReference type="Pfam" id="PF00335">
    <property type="entry name" value="Tetraspanin"/>
    <property type="match status" value="1"/>
</dbReference>
<feature type="transmembrane region" description="Helical" evidence="6">
    <location>
        <begin position="44"/>
        <end position="66"/>
    </location>
</feature>
<evidence type="ECO:0000256" key="6">
    <source>
        <dbReference type="SAM" id="Phobius"/>
    </source>
</evidence>
<evidence type="ECO:0000256" key="5">
    <source>
        <dbReference type="ARBA" id="ARBA00023136"/>
    </source>
</evidence>
<keyword evidence="8" id="KW-1185">Reference proteome</keyword>
<evidence type="ECO:0000256" key="2">
    <source>
        <dbReference type="ARBA" id="ARBA00006840"/>
    </source>
</evidence>
<evidence type="ECO:0000256" key="4">
    <source>
        <dbReference type="ARBA" id="ARBA00022989"/>
    </source>
</evidence>
<dbReference type="GO" id="GO:0009734">
    <property type="term" value="P:auxin-activated signaling pathway"/>
    <property type="evidence" value="ECO:0007669"/>
    <property type="project" value="InterPro"/>
</dbReference>
<comment type="caution">
    <text evidence="7">The sequence shown here is derived from an EMBL/GenBank/DDBJ whole genome shotgun (WGS) entry which is preliminary data.</text>
</comment>
<dbReference type="PANTHER" id="PTHR32191">
    <property type="entry name" value="TETRASPANIN-8-RELATED"/>
    <property type="match status" value="1"/>
</dbReference>
<gene>
    <name evidence="7" type="ORF">SASPL_154915</name>
</gene>
<feature type="transmembrane region" description="Helical" evidence="6">
    <location>
        <begin position="6"/>
        <end position="32"/>
    </location>
</feature>
<evidence type="ECO:0000313" key="8">
    <source>
        <dbReference type="Proteomes" id="UP000298416"/>
    </source>
</evidence>
<evidence type="ECO:0000256" key="1">
    <source>
        <dbReference type="ARBA" id="ARBA00004141"/>
    </source>
</evidence>
<comment type="subcellular location">
    <subcellularLocation>
        <location evidence="1">Membrane</location>
        <topology evidence="1">Multi-pass membrane protein</topology>
    </subcellularLocation>
</comment>
<feature type="transmembrane region" description="Helical" evidence="6">
    <location>
        <begin position="237"/>
        <end position="256"/>
    </location>
</feature>
<proteinExistence type="inferred from homology"/>
<reference evidence="7" key="2">
    <citation type="submission" date="2020-08" db="EMBL/GenBank/DDBJ databases">
        <title>Plant Genome Project.</title>
        <authorList>
            <person name="Zhang R.-G."/>
        </authorList>
    </citation>
    <scope>NUCLEOTIDE SEQUENCE</scope>
    <source>
        <strain evidence="7">Huo1</strain>
        <tissue evidence="7">Leaf</tissue>
    </source>
</reference>
<feature type="transmembrane region" description="Helical" evidence="6">
    <location>
        <begin position="72"/>
        <end position="96"/>
    </location>
</feature>
<keyword evidence="5 6" id="KW-0472">Membrane</keyword>